<dbReference type="InterPro" id="IPR027417">
    <property type="entry name" value="P-loop_NTPase"/>
</dbReference>
<feature type="domain" description="Helicase-associated" evidence="5">
    <location>
        <begin position="23"/>
        <end position="132"/>
    </location>
</feature>
<gene>
    <name evidence="6" type="ORF">B4U80_07419</name>
</gene>
<sequence length="402" mass="45897">AMNIDNVVNFPFPTPPSNESLLAAEKRLLLLGALKVSESNNVSKQKKTSRVTDIGKAMSFFPLNPRYSKMIVLSANQGLLCYTVALVSALTVQEIFLNLPNESEKFDKRKSLRHKWNEVGNSLLLGDFMLLLKAVGCSTFVKFSEKLIEAYGLRYKAMIEIKKLRQQLTSTVTKIFATKDIPSSLDMDPPSDSQCKFLRQIALSALLDHVAKKVDTEDLPNNQRQTCYKFIKKSMNLQTNVVAIEKEWLPIYAADLCTFSKPLESPTPRFDAASDKMLCYVTATYGPFGWSIPATEVEFPEGVEKYRWFAKCFLEGTVFNVLLQYKSALLSSPSVMVKSWAKLQPRTESLLSALYSKKCASRKRFLEILHDYDLYLLEEYCEWIPPRFTDRVRNTWKNMFLD</sequence>
<evidence type="ECO:0000313" key="7">
    <source>
        <dbReference type="Proteomes" id="UP000288716"/>
    </source>
</evidence>
<dbReference type="STRING" id="299467.A0A443S0K2"/>
<dbReference type="GO" id="GO:0005730">
    <property type="term" value="C:nucleolus"/>
    <property type="evidence" value="ECO:0007669"/>
    <property type="project" value="TreeGrafter"/>
</dbReference>
<protein>
    <submittedName>
        <fullName evidence="6">Putative ATP-dependent RNA helicase DHX37-like protein</fullName>
    </submittedName>
</protein>
<dbReference type="Gene3D" id="1.20.120.1080">
    <property type="match status" value="1"/>
</dbReference>
<keyword evidence="2" id="KW-0378">Hydrolase</keyword>
<dbReference type="GO" id="GO:0003723">
    <property type="term" value="F:RNA binding"/>
    <property type="evidence" value="ECO:0007669"/>
    <property type="project" value="TreeGrafter"/>
</dbReference>
<dbReference type="AlphaFoldDB" id="A0A443S0K2"/>
<dbReference type="InterPro" id="IPR056371">
    <property type="entry name" value="DHX37-like_C"/>
</dbReference>
<dbReference type="PANTHER" id="PTHR18934:SF99">
    <property type="entry name" value="ATP-DEPENDENT RNA HELICASE DHX37-RELATED"/>
    <property type="match status" value="1"/>
</dbReference>
<accession>A0A443S0K2</accession>
<reference evidence="6 7" key="1">
    <citation type="journal article" date="2018" name="Gigascience">
        <title>Genomes of trombidid mites reveal novel predicted allergens and laterally-transferred genes associated with secondary metabolism.</title>
        <authorList>
            <person name="Dong X."/>
            <person name="Chaisiri K."/>
            <person name="Xia D."/>
            <person name="Armstrong S.D."/>
            <person name="Fang Y."/>
            <person name="Donnelly M.J."/>
            <person name="Kadowaki T."/>
            <person name="McGarry J.W."/>
            <person name="Darby A.C."/>
            <person name="Makepeace B.L."/>
        </authorList>
    </citation>
    <scope>NUCLEOTIDE SEQUENCE [LARGE SCALE GENOMIC DNA]</scope>
    <source>
        <strain evidence="6">UoL-UT</strain>
    </source>
</reference>
<evidence type="ECO:0000256" key="3">
    <source>
        <dbReference type="ARBA" id="ARBA00022806"/>
    </source>
</evidence>
<dbReference type="InterPro" id="IPR007502">
    <property type="entry name" value="Helicase-assoc_dom"/>
</dbReference>
<dbReference type="VEuPathDB" id="VectorBase:LDEU011000"/>
<dbReference type="GO" id="GO:0005524">
    <property type="term" value="F:ATP binding"/>
    <property type="evidence" value="ECO:0007669"/>
    <property type="project" value="UniProtKB-KW"/>
</dbReference>
<dbReference type="Pfam" id="PF23362">
    <property type="entry name" value="DHX37_C"/>
    <property type="match status" value="1"/>
</dbReference>
<comment type="caution">
    <text evidence="6">The sequence shown here is derived from an EMBL/GenBank/DDBJ whole genome shotgun (WGS) entry which is preliminary data.</text>
</comment>
<keyword evidence="3 6" id="KW-0347">Helicase</keyword>
<evidence type="ECO:0000256" key="2">
    <source>
        <dbReference type="ARBA" id="ARBA00022801"/>
    </source>
</evidence>
<dbReference type="SUPFAM" id="SSF52540">
    <property type="entry name" value="P-loop containing nucleoside triphosphate hydrolases"/>
    <property type="match status" value="1"/>
</dbReference>
<evidence type="ECO:0000256" key="4">
    <source>
        <dbReference type="ARBA" id="ARBA00022840"/>
    </source>
</evidence>
<dbReference type="Proteomes" id="UP000288716">
    <property type="component" value="Unassembled WGS sequence"/>
</dbReference>
<dbReference type="SMART" id="SM00847">
    <property type="entry name" value="HA2"/>
    <property type="match status" value="1"/>
</dbReference>
<dbReference type="GO" id="GO:0016787">
    <property type="term" value="F:hydrolase activity"/>
    <property type="evidence" value="ECO:0007669"/>
    <property type="project" value="UniProtKB-KW"/>
</dbReference>
<dbReference type="PANTHER" id="PTHR18934">
    <property type="entry name" value="ATP-DEPENDENT RNA HELICASE"/>
    <property type="match status" value="1"/>
</dbReference>
<evidence type="ECO:0000313" key="6">
    <source>
        <dbReference type="EMBL" id="RWS21040.1"/>
    </source>
</evidence>
<dbReference type="EMBL" id="NCKV01013961">
    <property type="protein sequence ID" value="RWS21040.1"/>
    <property type="molecule type" value="Genomic_DNA"/>
</dbReference>
<dbReference type="Pfam" id="PF21010">
    <property type="entry name" value="HA2_C"/>
    <property type="match status" value="1"/>
</dbReference>
<evidence type="ECO:0000259" key="5">
    <source>
        <dbReference type="SMART" id="SM00847"/>
    </source>
</evidence>
<feature type="non-terminal residue" evidence="6">
    <location>
        <position position="1"/>
    </location>
</feature>
<name>A0A443S0K2_9ACAR</name>
<evidence type="ECO:0000256" key="1">
    <source>
        <dbReference type="ARBA" id="ARBA00022741"/>
    </source>
</evidence>
<proteinExistence type="predicted"/>
<organism evidence="6 7">
    <name type="scientific">Leptotrombidium deliense</name>
    <dbReference type="NCBI Taxonomy" id="299467"/>
    <lineage>
        <taxon>Eukaryota</taxon>
        <taxon>Metazoa</taxon>
        <taxon>Ecdysozoa</taxon>
        <taxon>Arthropoda</taxon>
        <taxon>Chelicerata</taxon>
        <taxon>Arachnida</taxon>
        <taxon>Acari</taxon>
        <taxon>Acariformes</taxon>
        <taxon>Trombidiformes</taxon>
        <taxon>Prostigmata</taxon>
        <taxon>Anystina</taxon>
        <taxon>Parasitengona</taxon>
        <taxon>Trombiculoidea</taxon>
        <taxon>Trombiculidae</taxon>
        <taxon>Leptotrombidium</taxon>
    </lineage>
</organism>
<keyword evidence="4" id="KW-0067">ATP-binding</keyword>
<keyword evidence="7" id="KW-1185">Reference proteome</keyword>
<dbReference type="OrthoDB" id="10025033at2759"/>
<keyword evidence="1" id="KW-0547">Nucleotide-binding</keyword>
<dbReference type="Pfam" id="PF04408">
    <property type="entry name" value="WHD_HA2"/>
    <property type="match status" value="1"/>
</dbReference>
<dbReference type="GO" id="GO:0004386">
    <property type="term" value="F:helicase activity"/>
    <property type="evidence" value="ECO:0007669"/>
    <property type="project" value="UniProtKB-KW"/>
</dbReference>
<dbReference type="InterPro" id="IPR048333">
    <property type="entry name" value="HA2_WH"/>
</dbReference>
<dbReference type="GO" id="GO:0000462">
    <property type="term" value="P:maturation of SSU-rRNA from tricistronic rRNA transcript (SSU-rRNA, 5.8S rRNA, LSU-rRNA)"/>
    <property type="evidence" value="ECO:0007669"/>
    <property type="project" value="TreeGrafter"/>
</dbReference>